<evidence type="ECO:0000313" key="3">
    <source>
        <dbReference type="Proteomes" id="UP000245263"/>
    </source>
</evidence>
<keyword evidence="3" id="KW-1185">Reference proteome</keyword>
<sequence>MIQKFALGTALVVSVLALAFYLKEHPSLQKRIYSPEEIHVKITGPVKNPGIYTMESGATGKDLIERAGGLLPHVHVSLEENSLEQLLVDGQAIDLGKR</sequence>
<proteinExistence type="predicted"/>
<dbReference type="InterPro" id="IPR019554">
    <property type="entry name" value="Soluble_ligand-bd"/>
</dbReference>
<dbReference type="RefSeq" id="WP_242935210.1">
    <property type="nucleotide sequence ID" value="NZ_AP025028.1"/>
</dbReference>
<evidence type="ECO:0000313" key="2">
    <source>
        <dbReference type="EMBL" id="BDA79817.1"/>
    </source>
</evidence>
<gene>
    <name evidence="2" type="ORF">LPTSP3_g27470</name>
</gene>
<dbReference type="Pfam" id="PF10531">
    <property type="entry name" value="SLBB"/>
    <property type="match status" value="1"/>
</dbReference>
<dbReference type="EMBL" id="AP025028">
    <property type="protein sequence ID" value="BDA79817.1"/>
    <property type="molecule type" value="Genomic_DNA"/>
</dbReference>
<dbReference type="Gene3D" id="3.10.560.10">
    <property type="entry name" value="Outer membrane lipoprotein wza domain like"/>
    <property type="match status" value="1"/>
</dbReference>
<feature type="domain" description="Soluble ligand binding" evidence="1">
    <location>
        <begin position="40"/>
        <end position="72"/>
    </location>
</feature>
<evidence type="ECO:0000259" key="1">
    <source>
        <dbReference type="Pfam" id="PF10531"/>
    </source>
</evidence>
<accession>A0ABN6KI89</accession>
<protein>
    <recommendedName>
        <fullName evidence="1">Soluble ligand binding domain-containing protein</fullName>
    </recommendedName>
</protein>
<name>A0ABN6KI89_9LEPT</name>
<reference evidence="2 3" key="1">
    <citation type="submission" date="2021-08" db="EMBL/GenBank/DDBJ databases">
        <title>Complete genome sequence of Leptospira kobayashii strain E30.</title>
        <authorList>
            <person name="Nakao R."/>
            <person name="Nakamura S."/>
            <person name="Masuzawa T."/>
            <person name="Koizumi N."/>
        </authorList>
    </citation>
    <scope>NUCLEOTIDE SEQUENCE [LARGE SCALE GENOMIC DNA]</scope>
    <source>
        <strain evidence="2 3">E30</strain>
    </source>
</reference>
<dbReference type="SUPFAM" id="SSF142984">
    <property type="entry name" value="Nqo1 middle domain-like"/>
    <property type="match status" value="1"/>
</dbReference>
<dbReference type="Proteomes" id="UP000245263">
    <property type="component" value="Chromosome 1"/>
</dbReference>
<organism evidence="2 3">
    <name type="scientific">Leptospira kobayashii</name>
    <dbReference type="NCBI Taxonomy" id="1917830"/>
    <lineage>
        <taxon>Bacteria</taxon>
        <taxon>Pseudomonadati</taxon>
        <taxon>Spirochaetota</taxon>
        <taxon>Spirochaetia</taxon>
        <taxon>Leptospirales</taxon>
        <taxon>Leptospiraceae</taxon>
        <taxon>Leptospira</taxon>
    </lineage>
</organism>